<proteinExistence type="predicted"/>
<feature type="signal peptide" evidence="1">
    <location>
        <begin position="1"/>
        <end position="22"/>
    </location>
</feature>
<name>Q0AQX9_MARMM</name>
<dbReference type="KEGG" id="mmr:Mmar10_1015"/>
<organism evidence="2 3">
    <name type="scientific">Maricaulis maris (strain MCS10)</name>
    <name type="common">Caulobacter maris</name>
    <dbReference type="NCBI Taxonomy" id="394221"/>
    <lineage>
        <taxon>Bacteria</taxon>
        <taxon>Pseudomonadati</taxon>
        <taxon>Pseudomonadota</taxon>
        <taxon>Alphaproteobacteria</taxon>
        <taxon>Maricaulales</taxon>
        <taxon>Maricaulaceae</taxon>
        <taxon>Maricaulis</taxon>
    </lineage>
</organism>
<dbReference type="AlphaFoldDB" id="Q0AQX9"/>
<dbReference type="HOGENOM" id="CLU_965773_0_0_5"/>
<evidence type="ECO:0000313" key="3">
    <source>
        <dbReference type="Proteomes" id="UP000001964"/>
    </source>
</evidence>
<keyword evidence="1" id="KW-0732">Signal</keyword>
<evidence type="ECO:0000256" key="1">
    <source>
        <dbReference type="SAM" id="SignalP"/>
    </source>
</evidence>
<keyword evidence="3" id="KW-1185">Reference proteome</keyword>
<gene>
    <name evidence="2" type="ordered locus">Mmar10_1015</name>
</gene>
<dbReference type="eggNOG" id="COG3115">
    <property type="taxonomic scope" value="Bacteria"/>
</dbReference>
<dbReference type="Proteomes" id="UP000001964">
    <property type="component" value="Chromosome"/>
</dbReference>
<reference evidence="2 3" key="1">
    <citation type="submission" date="2006-08" db="EMBL/GenBank/DDBJ databases">
        <title>Complete sequence of Maricaulis maris MCS10.</title>
        <authorList>
            <consortium name="US DOE Joint Genome Institute"/>
            <person name="Copeland A."/>
            <person name="Lucas S."/>
            <person name="Lapidus A."/>
            <person name="Barry K."/>
            <person name="Detter J.C."/>
            <person name="Glavina del Rio T."/>
            <person name="Hammon N."/>
            <person name="Israni S."/>
            <person name="Dalin E."/>
            <person name="Tice H."/>
            <person name="Pitluck S."/>
            <person name="Saunders E."/>
            <person name="Brettin T."/>
            <person name="Bruce D."/>
            <person name="Han C."/>
            <person name="Tapia R."/>
            <person name="Gilna P."/>
            <person name="Schmutz J."/>
            <person name="Larimer F."/>
            <person name="Land M."/>
            <person name="Hauser L."/>
            <person name="Kyrpides N."/>
            <person name="Mikhailova N."/>
            <person name="Viollier P."/>
            <person name="Stephens C."/>
            <person name="Richardson P."/>
        </authorList>
    </citation>
    <scope>NUCLEOTIDE SEQUENCE [LARGE SCALE GENOMIC DNA]</scope>
    <source>
        <strain evidence="2 3">MCS10</strain>
    </source>
</reference>
<dbReference type="RefSeq" id="WP_011642955.1">
    <property type="nucleotide sequence ID" value="NC_008347.1"/>
</dbReference>
<evidence type="ECO:0000313" key="2">
    <source>
        <dbReference type="EMBL" id="ABI65308.1"/>
    </source>
</evidence>
<protein>
    <submittedName>
        <fullName evidence="2">Uncharacterized protein</fullName>
    </submittedName>
</protein>
<feature type="chain" id="PRO_5004168304" evidence="1">
    <location>
        <begin position="23"/>
        <end position="288"/>
    </location>
</feature>
<dbReference type="OrthoDB" id="7605444at2"/>
<dbReference type="EMBL" id="CP000449">
    <property type="protein sequence ID" value="ABI65308.1"/>
    <property type="molecule type" value="Genomic_DNA"/>
</dbReference>
<sequence length="288" mass="30296" precursor="true">MSNITVMSALALVSAVGASAQAEGVSAQIVLPEADMSAILAASSSGFAFTQQNRAHLDLYFASEYGYCDARKVADVWNTDTFSAKAIIGGKIANGLTDLVDTDIASTSGRVACDWGELGLDWDQAVALANYWGRSPGEAKAKAGDIASDLGHKGFMRTMAHVLNPAHPQNPSANDGAYQRMFFDSDYGYCDALKVAHVWGTDVGSAKTVIGQKIAGGITDLIDVDIASTAASVQCSWVDTGLEFDDALTLADFWGVSVGEAKSKATAYTSEWGNRGFRNRLGSVLARG</sequence>
<accession>Q0AQX9</accession>